<proteinExistence type="predicted"/>
<feature type="domain" description="Phospholipid/glycerol acyltransferase" evidence="3">
    <location>
        <begin position="27"/>
        <end position="138"/>
    </location>
</feature>
<name>A0A317L8J2_9BACI</name>
<protein>
    <submittedName>
        <fullName evidence="4">1-acyl-sn-glycerol-3-phosphate acyltransferase</fullName>
    </submittedName>
</protein>
<dbReference type="Pfam" id="PF01553">
    <property type="entry name" value="Acyltransferase"/>
    <property type="match status" value="1"/>
</dbReference>
<accession>A0A317L8J2</accession>
<keyword evidence="5" id="KW-1185">Reference proteome</keyword>
<sequence length="187" mass="20909">MKLFINILGGGIRVINRDRIPEDLDSYVVVCTHRTWMDVIALGVAMKPTPLHYMAKKELFGTKLTHWLFQSLHAFPVDRASPGPSSLKIPQRLLKEGKVVGIFPGGTRSSENSGLKRGAYVIAKRAGVPIVPAVYQGPITLKNLFKRQKIYVNFGEPIDLGEYSSKDSERVLQNIQEAFFALDKELD</sequence>
<dbReference type="InterPro" id="IPR002123">
    <property type="entry name" value="Plipid/glycerol_acylTrfase"/>
</dbReference>
<evidence type="ECO:0000313" key="5">
    <source>
        <dbReference type="Proteomes" id="UP000245624"/>
    </source>
</evidence>
<dbReference type="EMBL" id="QGTD01000004">
    <property type="protein sequence ID" value="PWU70129.1"/>
    <property type="molecule type" value="Genomic_DNA"/>
</dbReference>
<evidence type="ECO:0000256" key="1">
    <source>
        <dbReference type="ARBA" id="ARBA00022679"/>
    </source>
</evidence>
<evidence type="ECO:0000256" key="2">
    <source>
        <dbReference type="ARBA" id="ARBA00023315"/>
    </source>
</evidence>
<dbReference type="PANTHER" id="PTHR10434:SF40">
    <property type="entry name" value="1-ACYL-SN-GLYCEROL-3-PHOSPHATE ACYLTRANSFERASE"/>
    <property type="match status" value="1"/>
</dbReference>
<organism evidence="4 5">
    <name type="scientific">Gracilibacillus dipsosauri</name>
    <dbReference type="NCBI Taxonomy" id="178340"/>
    <lineage>
        <taxon>Bacteria</taxon>
        <taxon>Bacillati</taxon>
        <taxon>Bacillota</taxon>
        <taxon>Bacilli</taxon>
        <taxon>Bacillales</taxon>
        <taxon>Bacillaceae</taxon>
        <taxon>Gracilibacillus</taxon>
    </lineage>
</organism>
<dbReference type="GO" id="GO:0006654">
    <property type="term" value="P:phosphatidic acid biosynthetic process"/>
    <property type="evidence" value="ECO:0007669"/>
    <property type="project" value="TreeGrafter"/>
</dbReference>
<evidence type="ECO:0000259" key="3">
    <source>
        <dbReference type="SMART" id="SM00563"/>
    </source>
</evidence>
<dbReference type="AlphaFoldDB" id="A0A317L8J2"/>
<comment type="caution">
    <text evidence="4">The sequence shown here is derived from an EMBL/GenBank/DDBJ whole genome shotgun (WGS) entry which is preliminary data.</text>
</comment>
<dbReference type="SMART" id="SM00563">
    <property type="entry name" value="PlsC"/>
    <property type="match status" value="1"/>
</dbReference>
<keyword evidence="1 4" id="KW-0808">Transferase</keyword>
<dbReference type="SUPFAM" id="SSF69593">
    <property type="entry name" value="Glycerol-3-phosphate (1)-acyltransferase"/>
    <property type="match status" value="1"/>
</dbReference>
<dbReference type="OrthoDB" id="9803035at2"/>
<dbReference type="PANTHER" id="PTHR10434">
    <property type="entry name" value="1-ACYL-SN-GLYCEROL-3-PHOSPHATE ACYLTRANSFERASE"/>
    <property type="match status" value="1"/>
</dbReference>
<reference evidence="4 5" key="1">
    <citation type="submission" date="2018-05" db="EMBL/GenBank/DDBJ databases">
        <title>Genomic analysis of Gracilibacillus dipsosauri DD1 reveals novel features of a salt-tolerant amylase.</title>
        <authorList>
            <person name="Deutch C.E."/>
            <person name="Yang S."/>
        </authorList>
    </citation>
    <scope>NUCLEOTIDE SEQUENCE [LARGE SCALE GENOMIC DNA]</scope>
    <source>
        <strain evidence="4 5">DD1</strain>
    </source>
</reference>
<dbReference type="Proteomes" id="UP000245624">
    <property type="component" value="Unassembled WGS sequence"/>
</dbReference>
<dbReference type="GO" id="GO:0003841">
    <property type="term" value="F:1-acylglycerol-3-phosphate O-acyltransferase activity"/>
    <property type="evidence" value="ECO:0007669"/>
    <property type="project" value="TreeGrafter"/>
</dbReference>
<keyword evidence="2 4" id="KW-0012">Acyltransferase</keyword>
<gene>
    <name evidence="4" type="ORF">DLJ74_03705</name>
</gene>
<evidence type="ECO:0000313" key="4">
    <source>
        <dbReference type="EMBL" id="PWU70129.1"/>
    </source>
</evidence>
<dbReference type="CDD" id="cd07989">
    <property type="entry name" value="LPLAT_AGPAT-like"/>
    <property type="match status" value="1"/>
</dbReference>